<dbReference type="InterPro" id="IPR001650">
    <property type="entry name" value="Helicase_C-like"/>
</dbReference>
<dbReference type="GO" id="GO:0009381">
    <property type="term" value="F:excinuclease ABC activity"/>
    <property type="evidence" value="ECO:0007669"/>
    <property type="project" value="UniProtKB-UniRule"/>
</dbReference>
<evidence type="ECO:0000256" key="11">
    <source>
        <dbReference type="ARBA" id="ARBA00029504"/>
    </source>
</evidence>
<dbReference type="InterPro" id="IPR027417">
    <property type="entry name" value="P-loop_NTPase"/>
</dbReference>
<dbReference type="CDD" id="cd18790">
    <property type="entry name" value="SF2_C_UvrB"/>
    <property type="match status" value="1"/>
</dbReference>
<feature type="domain" description="UVR" evidence="14">
    <location>
        <begin position="605"/>
        <end position="637"/>
    </location>
</feature>
<comment type="domain">
    <text evidence="12">The beta-hairpin motif is involved in DNA binding.</text>
</comment>
<dbReference type="CDD" id="cd17916">
    <property type="entry name" value="DEXHc_UvrB"/>
    <property type="match status" value="1"/>
</dbReference>
<dbReference type="GO" id="GO:0005737">
    <property type="term" value="C:cytoplasm"/>
    <property type="evidence" value="ECO:0007669"/>
    <property type="project" value="UniProtKB-SubCell"/>
</dbReference>
<dbReference type="STRING" id="1802115.A2756_06250"/>
<evidence type="ECO:0000259" key="14">
    <source>
        <dbReference type="PROSITE" id="PS50151"/>
    </source>
</evidence>
<evidence type="ECO:0000256" key="6">
    <source>
        <dbReference type="ARBA" id="ARBA00022769"/>
    </source>
</evidence>
<feature type="binding site" evidence="12">
    <location>
        <begin position="37"/>
        <end position="44"/>
    </location>
    <ligand>
        <name>ATP</name>
        <dbReference type="ChEBI" id="CHEBI:30616"/>
    </ligand>
</feature>
<comment type="subcellular location">
    <subcellularLocation>
        <location evidence="1 12 13">Cytoplasm</location>
    </subcellularLocation>
</comment>
<reference evidence="17 18" key="1">
    <citation type="journal article" date="2016" name="Nat. Commun.">
        <title>Thousands of microbial genomes shed light on interconnected biogeochemical processes in an aquifer system.</title>
        <authorList>
            <person name="Anantharaman K."/>
            <person name="Brown C.T."/>
            <person name="Hug L.A."/>
            <person name="Sharon I."/>
            <person name="Castelle C.J."/>
            <person name="Probst A.J."/>
            <person name="Thomas B.C."/>
            <person name="Singh A."/>
            <person name="Wilkins M.J."/>
            <person name="Karaoz U."/>
            <person name="Brodie E.L."/>
            <person name="Williams K.H."/>
            <person name="Hubbard S.S."/>
            <person name="Banfield J.F."/>
        </authorList>
    </citation>
    <scope>NUCLEOTIDE SEQUENCE [LARGE SCALE GENOMIC DNA]</scope>
</reference>
<evidence type="ECO:0000313" key="17">
    <source>
        <dbReference type="EMBL" id="OGZ46178.1"/>
    </source>
</evidence>
<comment type="function">
    <text evidence="12">The UvrABC repair system catalyzes the recognition and processing of DNA lesions. A damage recognition complex composed of 2 UvrA and 2 UvrB subunits scans DNA for abnormalities. Upon binding of the UvrA(2)B(2) complex to a putative damaged site, the DNA wraps around one UvrB monomer. DNA wrap is dependent on ATP binding by UvrB and probably causes local melting of the DNA helix, facilitating insertion of UvrB beta-hairpin between the DNA strands. Then UvrB probes one DNA strand for the presence of a lesion. If a lesion is found the UvrA subunits dissociate and the UvrB-DNA preincision complex is formed. This complex is subsequently bound by UvrC and the second UvrB is released. If no lesion is found, the DNA wraps around the other UvrB subunit that will check the other stand for damage.</text>
</comment>
<evidence type="ECO:0000259" key="16">
    <source>
        <dbReference type="PROSITE" id="PS51194"/>
    </source>
</evidence>
<dbReference type="Gene3D" id="3.40.50.300">
    <property type="entry name" value="P-loop containing nucleotide triphosphate hydrolases"/>
    <property type="match status" value="3"/>
</dbReference>
<dbReference type="GO" id="GO:0009380">
    <property type="term" value="C:excinuclease repair complex"/>
    <property type="evidence" value="ECO:0007669"/>
    <property type="project" value="InterPro"/>
</dbReference>
<dbReference type="PROSITE" id="PS50151">
    <property type="entry name" value="UVR"/>
    <property type="match status" value="1"/>
</dbReference>
<sequence>MRFILHSQYKPTGDQPQAIENLVANLDAHKHHQTLLGVTGSGKTFTMANVIERTGRPTLVISPNKTLAAQLYQEFKEFFPENEVHYFVSYYDYYQPEAYIPQTDTYIEKDAKINQFIDGLRHAATQAILTRPDTIIVASVSCIYGIADPKEYARMALTIKTGDTIKRHDFLSKLAFLQYTRNDLEKSAGTFSVKGEVVEIVSPSGLESHTVEFFGNDIERMDGGTVNEIKLFPAKHFVTPQDKIDAAIENIRAELKDRLTYLKNHGHILEAERLEQKTTFDLEMLKSTGYCNGIENYARHISFRSPGDPSFTLIDYMPKDFLLFVDESHIAIPQIRGMYHGDKARKETLIEHGFRLPSALDNRPLRFEEFEQKITDTIYVSATPTEFELSRGPVVEQLVRPTGLLDPDIELRPTKDQINDLMLEIKKRTAQKERTLVTTISKRLAEDIADYLKDHDIKAEYLHSEVKTLERPKILRDLRAGTFDALVGVNLLREGLDMPEVSLVAILDADKEGFLRNATTLIQTMGRAARHQNGHVIMYADIITKSMRRAIDETTHRRTVQESYNREHGITPQAIVKEIRDWFIDEPEDKLKKEIAELKEKRSVVELRTEIEAEMLKAAAELNFERAAELRDILKTL</sequence>
<dbReference type="GO" id="GO:0005524">
    <property type="term" value="F:ATP binding"/>
    <property type="evidence" value="ECO:0007669"/>
    <property type="project" value="UniProtKB-UniRule"/>
</dbReference>
<evidence type="ECO:0000256" key="9">
    <source>
        <dbReference type="ARBA" id="ARBA00023204"/>
    </source>
</evidence>
<dbReference type="InterPro" id="IPR004807">
    <property type="entry name" value="UvrB"/>
</dbReference>
<dbReference type="Pfam" id="PF04851">
    <property type="entry name" value="ResIII"/>
    <property type="match status" value="1"/>
</dbReference>
<dbReference type="SUPFAM" id="SSF46600">
    <property type="entry name" value="C-terminal UvrC-binding domain of UvrB"/>
    <property type="match status" value="1"/>
</dbReference>
<evidence type="ECO:0000256" key="5">
    <source>
        <dbReference type="ARBA" id="ARBA00022763"/>
    </source>
</evidence>
<dbReference type="NCBIfam" id="NF003673">
    <property type="entry name" value="PRK05298.1"/>
    <property type="match status" value="1"/>
</dbReference>
<dbReference type="GO" id="GO:0016887">
    <property type="term" value="F:ATP hydrolysis activity"/>
    <property type="evidence" value="ECO:0007669"/>
    <property type="project" value="InterPro"/>
</dbReference>
<keyword evidence="4 12" id="KW-0547">Nucleotide-binding</keyword>
<dbReference type="NCBIfam" id="TIGR00631">
    <property type="entry name" value="uvrb"/>
    <property type="match status" value="1"/>
</dbReference>
<dbReference type="SUPFAM" id="SSF52540">
    <property type="entry name" value="P-loop containing nucleoside triphosphate hydrolases"/>
    <property type="match status" value="2"/>
</dbReference>
<dbReference type="InterPro" id="IPR024759">
    <property type="entry name" value="UvrB_YAD/RRR_dom"/>
</dbReference>
<feature type="short sequence motif" description="Beta-hairpin" evidence="12">
    <location>
        <begin position="90"/>
        <end position="113"/>
    </location>
</feature>
<accession>A0A1G2G8H4</accession>
<dbReference type="AlphaFoldDB" id="A0A1G2G8H4"/>
<keyword evidence="7 12" id="KW-0067">ATP-binding</keyword>
<keyword evidence="8 12" id="KW-0267">Excision nuclease</keyword>
<feature type="domain" description="Helicase C-terminal" evidence="16">
    <location>
        <begin position="417"/>
        <end position="583"/>
    </location>
</feature>
<dbReference type="HAMAP" id="MF_00204">
    <property type="entry name" value="UvrB"/>
    <property type="match status" value="1"/>
</dbReference>
<dbReference type="InterPro" id="IPR001943">
    <property type="entry name" value="UVR_dom"/>
</dbReference>
<feature type="domain" description="Helicase ATP-binding" evidence="15">
    <location>
        <begin position="24"/>
        <end position="180"/>
    </location>
</feature>
<dbReference type="GO" id="GO:0006289">
    <property type="term" value="P:nucleotide-excision repair"/>
    <property type="evidence" value="ECO:0007669"/>
    <property type="project" value="UniProtKB-UniRule"/>
</dbReference>
<dbReference type="PROSITE" id="PS51192">
    <property type="entry name" value="HELICASE_ATP_BIND_1"/>
    <property type="match status" value="1"/>
</dbReference>
<keyword evidence="5 12" id="KW-0227">DNA damage</keyword>
<keyword evidence="3 12" id="KW-0963">Cytoplasm</keyword>
<comment type="subunit">
    <text evidence="10 12 13">Forms a heterotetramer with UvrA during the search for lesions. Interacts with UvrC in an incision complex.</text>
</comment>
<evidence type="ECO:0000256" key="4">
    <source>
        <dbReference type="ARBA" id="ARBA00022741"/>
    </source>
</evidence>
<keyword evidence="12 13" id="KW-0742">SOS response</keyword>
<proteinExistence type="inferred from homology"/>
<evidence type="ECO:0000256" key="12">
    <source>
        <dbReference type="HAMAP-Rule" id="MF_00204"/>
    </source>
</evidence>
<comment type="caution">
    <text evidence="17">The sequence shown here is derived from an EMBL/GenBank/DDBJ whole genome shotgun (WGS) entry which is preliminary data.</text>
</comment>
<evidence type="ECO:0000256" key="3">
    <source>
        <dbReference type="ARBA" id="ARBA00022490"/>
    </source>
</evidence>
<evidence type="ECO:0000256" key="13">
    <source>
        <dbReference type="RuleBase" id="RU003587"/>
    </source>
</evidence>
<gene>
    <name evidence="12" type="primary">uvrB</name>
    <name evidence="17" type="ORF">A2756_06250</name>
</gene>
<keyword evidence="9 12" id="KW-0234">DNA repair</keyword>
<dbReference type="EMBL" id="MHNL01000001">
    <property type="protein sequence ID" value="OGZ46178.1"/>
    <property type="molecule type" value="Genomic_DNA"/>
</dbReference>
<dbReference type="SMART" id="SM00487">
    <property type="entry name" value="DEXDc"/>
    <property type="match status" value="1"/>
</dbReference>
<dbReference type="Gene3D" id="4.10.860.10">
    <property type="entry name" value="UVR domain"/>
    <property type="match status" value="1"/>
</dbReference>
<comment type="similarity">
    <text evidence="2 12 13">Belongs to the UvrB family.</text>
</comment>
<organism evidence="17 18">
    <name type="scientific">Candidatus Ryanbacteria bacterium RIFCSPHIGHO2_01_FULL_48_27</name>
    <dbReference type="NCBI Taxonomy" id="1802115"/>
    <lineage>
        <taxon>Bacteria</taxon>
        <taxon>Candidatus Ryaniibacteriota</taxon>
    </lineage>
</organism>
<dbReference type="Proteomes" id="UP000177785">
    <property type="component" value="Unassembled WGS sequence"/>
</dbReference>
<dbReference type="PROSITE" id="PS51194">
    <property type="entry name" value="HELICASE_CTER"/>
    <property type="match status" value="1"/>
</dbReference>
<dbReference type="PANTHER" id="PTHR24029">
    <property type="entry name" value="UVRABC SYSTEM PROTEIN B"/>
    <property type="match status" value="1"/>
</dbReference>
<evidence type="ECO:0000256" key="8">
    <source>
        <dbReference type="ARBA" id="ARBA00022881"/>
    </source>
</evidence>
<dbReference type="SMART" id="SM00490">
    <property type="entry name" value="HELICc"/>
    <property type="match status" value="1"/>
</dbReference>
<evidence type="ECO:0000256" key="10">
    <source>
        <dbReference type="ARBA" id="ARBA00026033"/>
    </source>
</evidence>
<evidence type="ECO:0000256" key="2">
    <source>
        <dbReference type="ARBA" id="ARBA00008533"/>
    </source>
</evidence>
<dbReference type="Pfam" id="PF02151">
    <property type="entry name" value="UVR"/>
    <property type="match status" value="1"/>
</dbReference>
<dbReference type="GO" id="GO:0003677">
    <property type="term" value="F:DNA binding"/>
    <property type="evidence" value="ECO:0007669"/>
    <property type="project" value="UniProtKB-UniRule"/>
</dbReference>
<evidence type="ECO:0000256" key="7">
    <source>
        <dbReference type="ARBA" id="ARBA00022840"/>
    </source>
</evidence>
<dbReference type="PANTHER" id="PTHR24029:SF0">
    <property type="entry name" value="UVRABC SYSTEM PROTEIN B"/>
    <property type="match status" value="1"/>
</dbReference>
<dbReference type="Pfam" id="PF00271">
    <property type="entry name" value="Helicase_C"/>
    <property type="match status" value="1"/>
</dbReference>
<dbReference type="InterPro" id="IPR041471">
    <property type="entry name" value="UvrB_inter"/>
</dbReference>
<dbReference type="Pfam" id="PF17757">
    <property type="entry name" value="UvrB_inter"/>
    <property type="match status" value="1"/>
</dbReference>
<dbReference type="InterPro" id="IPR014001">
    <property type="entry name" value="Helicase_ATP-bd"/>
</dbReference>
<dbReference type="Pfam" id="PF12344">
    <property type="entry name" value="UvrB"/>
    <property type="match status" value="1"/>
</dbReference>
<dbReference type="InterPro" id="IPR006935">
    <property type="entry name" value="Helicase/UvrB_N"/>
</dbReference>
<dbReference type="InterPro" id="IPR036876">
    <property type="entry name" value="UVR_dom_sf"/>
</dbReference>
<dbReference type="GO" id="GO:0009432">
    <property type="term" value="P:SOS response"/>
    <property type="evidence" value="ECO:0007669"/>
    <property type="project" value="UniProtKB-UniRule"/>
</dbReference>
<protein>
    <recommendedName>
        <fullName evidence="11 12">UvrABC system protein B</fullName>
        <shortName evidence="12">Protein UvrB</shortName>
    </recommendedName>
    <alternativeName>
        <fullName evidence="12">Excinuclease ABC subunit B</fullName>
    </alternativeName>
</protein>
<keyword evidence="6 12" id="KW-0228">DNA excision</keyword>
<name>A0A1G2G8H4_9BACT</name>
<evidence type="ECO:0000313" key="18">
    <source>
        <dbReference type="Proteomes" id="UP000177785"/>
    </source>
</evidence>
<evidence type="ECO:0000256" key="1">
    <source>
        <dbReference type="ARBA" id="ARBA00004496"/>
    </source>
</evidence>
<evidence type="ECO:0000259" key="15">
    <source>
        <dbReference type="PROSITE" id="PS51192"/>
    </source>
</evidence>